<dbReference type="OrthoDB" id="2963168at2759"/>
<name>A0A124BXI8_ASPNG</name>
<dbReference type="VEuPathDB" id="FungiDB:M747DRAFT_347567"/>
<dbReference type="OMA" id="PRYAWTK"/>
<accession>A0A124BXI8</accession>
<dbReference type="VEuPathDB" id="FungiDB:ATCC64974_5800"/>
<dbReference type="CDD" id="cd10170">
    <property type="entry name" value="ASKHA_NBD_HSP70"/>
    <property type="match status" value="1"/>
</dbReference>
<dbReference type="PANTHER" id="PTHR14187">
    <property type="entry name" value="ALPHA KINASE/ELONGATION FACTOR 2 KINASE"/>
    <property type="match status" value="1"/>
</dbReference>
<proteinExistence type="predicted"/>
<reference evidence="2" key="1">
    <citation type="journal article" date="2016" name="Genome Announc.">
        <title>Draft genome sequence of Aspergillus niger strain An76.</title>
        <authorList>
            <person name="Gong W."/>
            <person name="Cheng Z."/>
            <person name="Zhang H."/>
            <person name="Liu L."/>
            <person name="Gao P."/>
            <person name="Wang L."/>
        </authorList>
    </citation>
    <scope>NUCLEOTIDE SEQUENCE [LARGE SCALE GENOMIC DNA]</scope>
    <source>
        <strain evidence="2">An76</strain>
    </source>
</reference>
<dbReference type="Gene3D" id="3.30.420.40">
    <property type="match status" value="2"/>
</dbReference>
<sequence>MNNRRLPVVVTYWDAMRARSVEWTPPGATSCIIPSVLAYPNGEDQQSTYGEEALHQSPRYAWTKMLVEGAPEVRVAGLDLNALFGGEEAFNYENRPATVRLISHFLSNIRDAFRNDPEILRELGTGNLPHIDWHFSLPACWGAEGLALMEAAINQAGFRQNEGRIYFATEGLAAAIAVANRLRNESLAQPGDRVLVCDLGGLTNDFTALDVVAVHPTEPHRLFFQRYDEDSKADCANPRIDQSLLSHLRETLQRPLRSGRVMHVGLEAAIAAKHDFDGQSEVSVDLNFDSWYLPRHFRGQQRDAFDQQEGRFIFSQDALQQSMGPVVTQIQDRVAALIDNWNPSKIAIVGGLSRSGYLQGRLSSMLATRYPTIYQVPMNSFRGNDAITAVAHGLAIKGGTITHPMEYLGKHTYELVTPFVEELGTELAPHHGLHRRIAFTEVQARDGVPPRGEISTVYSIQQGEHVRDLEIRRYDSTGVSESLGFAALYFPPNTHAWTSADGTIKHYLLRAFWRLDAVVHAKLVWTFEVQDPQDQRVAEVGTMTHVVRDLIPRWAS</sequence>
<dbReference type="Proteomes" id="UP000068243">
    <property type="component" value="Unassembled WGS sequence"/>
</dbReference>
<dbReference type="Gene3D" id="3.90.640.10">
    <property type="entry name" value="Actin, Chain A, domain 4"/>
    <property type="match status" value="1"/>
</dbReference>
<dbReference type="AlphaFoldDB" id="A0A124BXI8"/>
<dbReference type="VEuPathDB" id="FungiDB:ASPNIDRAFT2_1149248"/>
<comment type="caution">
    <text evidence="1">The sequence shown here is derived from an EMBL/GenBank/DDBJ whole genome shotgun (WGS) entry which is preliminary data.</text>
</comment>
<dbReference type="InterPro" id="IPR043129">
    <property type="entry name" value="ATPase_NBD"/>
</dbReference>
<gene>
    <name evidence="1" type="ORF">ABL_05222</name>
</gene>
<dbReference type="PANTHER" id="PTHR14187:SF5">
    <property type="entry name" value="HEAT SHOCK 70 KDA PROTEIN 12A"/>
    <property type="match status" value="1"/>
</dbReference>
<evidence type="ECO:0000313" key="1">
    <source>
        <dbReference type="EMBL" id="GAQ42561.1"/>
    </source>
</evidence>
<evidence type="ECO:0000313" key="2">
    <source>
        <dbReference type="Proteomes" id="UP000068243"/>
    </source>
</evidence>
<dbReference type="EMBL" id="BCMY01000008">
    <property type="protein sequence ID" value="GAQ42561.1"/>
    <property type="molecule type" value="Genomic_DNA"/>
</dbReference>
<organism evidence="1 2">
    <name type="scientific">Aspergillus niger</name>
    <dbReference type="NCBI Taxonomy" id="5061"/>
    <lineage>
        <taxon>Eukaryota</taxon>
        <taxon>Fungi</taxon>
        <taxon>Dikarya</taxon>
        <taxon>Ascomycota</taxon>
        <taxon>Pezizomycotina</taxon>
        <taxon>Eurotiomycetes</taxon>
        <taxon>Eurotiomycetidae</taxon>
        <taxon>Eurotiales</taxon>
        <taxon>Aspergillaceae</taxon>
        <taxon>Aspergillus</taxon>
        <taxon>Aspergillus subgen. Circumdati</taxon>
    </lineage>
</organism>
<dbReference type="SUPFAM" id="SSF53067">
    <property type="entry name" value="Actin-like ATPase domain"/>
    <property type="match status" value="2"/>
</dbReference>
<protein>
    <submittedName>
        <fullName evidence="1">Uncharacterized protein</fullName>
    </submittedName>
</protein>
<dbReference type="VEuPathDB" id="FungiDB:An14g07090"/>